<evidence type="ECO:0000256" key="2">
    <source>
        <dbReference type="ARBA" id="ARBA00008749"/>
    </source>
</evidence>
<evidence type="ECO:0000256" key="5">
    <source>
        <dbReference type="ARBA" id="ARBA00022832"/>
    </source>
</evidence>
<dbReference type="Pfam" id="PF00487">
    <property type="entry name" value="FA_desaturase"/>
    <property type="match status" value="1"/>
</dbReference>
<keyword evidence="15" id="KW-1185">Reference proteome</keyword>
<name>A0A5C1ANK8_9BACT</name>
<sequence length="311" mass="36065">MTTAIVRPKPRIIPLFLGVLIGFHLLLPIAFFEPFFTWWFPAYLLIGNFIFGSIGINLAYHRLLTHRSLELPKWLEKTFTIFGICSLETPPFKWVCVHRIHHQKSDIDGDPHSPKEDFFWGHMGWIYTDDPRMNSFMTYDKYIPDLLEDDWLRWIHKRNRWAKFYVAHVVLLLALAAGIGFLVGGVDTMITATAQMFAWGIIARTVWVWHITWFVNSAAHRWGYQNYKTGDFSRNTWWVALLTNGEGWHNNHHAAPRSASHGHRWWEVDLTYTFIRMLELVGLAKNVVPINVHKSKLDSAPAEPAAVSTSA</sequence>
<feature type="transmembrane region" description="Helical" evidence="12">
    <location>
        <begin position="38"/>
        <end position="60"/>
    </location>
</feature>
<keyword evidence="11" id="KW-0275">Fatty acid biosynthesis</keyword>
<dbReference type="InterPro" id="IPR015876">
    <property type="entry name" value="Acyl-CoA_DS"/>
</dbReference>
<keyword evidence="5" id="KW-0276">Fatty acid metabolism</keyword>
<organism evidence="14 15">
    <name type="scientific">Limnoglobus roseus</name>
    <dbReference type="NCBI Taxonomy" id="2598579"/>
    <lineage>
        <taxon>Bacteria</taxon>
        <taxon>Pseudomonadati</taxon>
        <taxon>Planctomycetota</taxon>
        <taxon>Planctomycetia</taxon>
        <taxon>Gemmatales</taxon>
        <taxon>Gemmataceae</taxon>
        <taxon>Limnoglobus</taxon>
    </lineage>
</organism>
<dbReference type="RefSeq" id="WP_168219493.1">
    <property type="nucleotide sequence ID" value="NZ_CP042425.1"/>
</dbReference>
<evidence type="ECO:0000256" key="9">
    <source>
        <dbReference type="ARBA" id="ARBA00023098"/>
    </source>
</evidence>
<dbReference type="PANTHER" id="PTHR11351:SF31">
    <property type="entry name" value="DESATURASE 1, ISOFORM A-RELATED"/>
    <property type="match status" value="1"/>
</dbReference>
<protein>
    <submittedName>
        <fullName evidence="14">Fatty acid desaturase</fullName>
    </submittedName>
</protein>
<keyword evidence="8" id="KW-0408">Iron</keyword>
<keyword evidence="10 12" id="KW-0472">Membrane</keyword>
<feature type="transmembrane region" description="Helical" evidence="12">
    <location>
        <begin position="196"/>
        <end position="215"/>
    </location>
</feature>
<evidence type="ECO:0000256" key="11">
    <source>
        <dbReference type="ARBA" id="ARBA00023160"/>
    </source>
</evidence>
<dbReference type="GO" id="GO:0006633">
    <property type="term" value="P:fatty acid biosynthetic process"/>
    <property type="evidence" value="ECO:0007669"/>
    <property type="project" value="UniProtKB-KW"/>
</dbReference>
<dbReference type="PANTHER" id="PTHR11351">
    <property type="entry name" value="ACYL-COA DESATURASE"/>
    <property type="match status" value="1"/>
</dbReference>
<evidence type="ECO:0000313" key="15">
    <source>
        <dbReference type="Proteomes" id="UP000324974"/>
    </source>
</evidence>
<evidence type="ECO:0000256" key="8">
    <source>
        <dbReference type="ARBA" id="ARBA00023004"/>
    </source>
</evidence>
<accession>A0A5C1ANK8</accession>
<keyword evidence="3" id="KW-0444">Lipid biosynthesis</keyword>
<dbReference type="GO" id="GO:0016020">
    <property type="term" value="C:membrane"/>
    <property type="evidence" value="ECO:0007669"/>
    <property type="project" value="UniProtKB-SubCell"/>
</dbReference>
<evidence type="ECO:0000256" key="4">
    <source>
        <dbReference type="ARBA" id="ARBA00022692"/>
    </source>
</evidence>
<comment type="subcellular location">
    <subcellularLocation>
        <location evidence="1">Membrane</location>
        <topology evidence="1">Multi-pass membrane protein</topology>
    </subcellularLocation>
</comment>
<keyword evidence="6 12" id="KW-1133">Transmembrane helix</keyword>
<feature type="domain" description="Fatty acid desaturase" evidence="13">
    <location>
        <begin position="38"/>
        <end position="269"/>
    </location>
</feature>
<dbReference type="PRINTS" id="PR00075">
    <property type="entry name" value="FACDDSATRASE"/>
</dbReference>
<dbReference type="InterPro" id="IPR005804">
    <property type="entry name" value="FA_desaturase_dom"/>
</dbReference>
<evidence type="ECO:0000256" key="1">
    <source>
        <dbReference type="ARBA" id="ARBA00004141"/>
    </source>
</evidence>
<comment type="similarity">
    <text evidence="2">Belongs to the fatty acid desaturase type 2 family.</text>
</comment>
<dbReference type="Proteomes" id="UP000324974">
    <property type="component" value="Chromosome"/>
</dbReference>
<evidence type="ECO:0000256" key="12">
    <source>
        <dbReference type="SAM" id="Phobius"/>
    </source>
</evidence>
<feature type="transmembrane region" description="Helical" evidence="12">
    <location>
        <begin position="12"/>
        <end position="32"/>
    </location>
</feature>
<evidence type="ECO:0000256" key="10">
    <source>
        <dbReference type="ARBA" id="ARBA00023136"/>
    </source>
</evidence>
<evidence type="ECO:0000259" key="13">
    <source>
        <dbReference type="Pfam" id="PF00487"/>
    </source>
</evidence>
<proteinExistence type="inferred from homology"/>
<feature type="transmembrane region" description="Helical" evidence="12">
    <location>
        <begin position="164"/>
        <end position="184"/>
    </location>
</feature>
<evidence type="ECO:0000313" key="14">
    <source>
        <dbReference type="EMBL" id="QEL20989.1"/>
    </source>
</evidence>
<dbReference type="CDD" id="cd03505">
    <property type="entry name" value="Delta9-FADS-like"/>
    <property type="match status" value="1"/>
</dbReference>
<gene>
    <name evidence="14" type="ORF">PX52LOC_08117</name>
</gene>
<evidence type="ECO:0000256" key="7">
    <source>
        <dbReference type="ARBA" id="ARBA00023002"/>
    </source>
</evidence>
<reference evidence="15" key="1">
    <citation type="submission" date="2019-08" db="EMBL/GenBank/DDBJ databases">
        <title>Limnoglobus roseus gen. nov., sp. nov., a novel freshwater planctomycete with a giant genome from the family Gemmataceae.</title>
        <authorList>
            <person name="Kulichevskaya I.S."/>
            <person name="Naumoff D.G."/>
            <person name="Miroshnikov K."/>
            <person name="Ivanova A."/>
            <person name="Philippov D.A."/>
            <person name="Hakobyan A."/>
            <person name="Rijpstra I.C."/>
            <person name="Sinninghe Damste J.S."/>
            <person name="Liesack W."/>
            <person name="Dedysh S.N."/>
        </authorList>
    </citation>
    <scope>NUCLEOTIDE SEQUENCE [LARGE SCALE GENOMIC DNA]</scope>
    <source>
        <strain evidence="15">PX52</strain>
    </source>
</reference>
<evidence type="ECO:0000256" key="3">
    <source>
        <dbReference type="ARBA" id="ARBA00022516"/>
    </source>
</evidence>
<dbReference type="EMBL" id="CP042425">
    <property type="protein sequence ID" value="QEL20989.1"/>
    <property type="molecule type" value="Genomic_DNA"/>
</dbReference>
<dbReference type="AlphaFoldDB" id="A0A5C1ANK8"/>
<dbReference type="GO" id="GO:0016717">
    <property type="term" value="F:oxidoreductase activity, acting on paired donors, with oxidation of a pair of donors resulting in the reduction of molecular oxygen to two molecules of water"/>
    <property type="evidence" value="ECO:0007669"/>
    <property type="project" value="InterPro"/>
</dbReference>
<dbReference type="KEGG" id="lrs:PX52LOC_08117"/>
<evidence type="ECO:0000256" key="6">
    <source>
        <dbReference type="ARBA" id="ARBA00022989"/>
    </source>
</evidence>
<keyword evidence="4 12" id="KW-0812">Transmembrane</keyword>
<keyword evidence="7" id="KW-0560">Oxidoreductase</keyword>
<keyword evidence="9" id="KW-0443">Lipid metabolism</keyword>